<dbReference type="OrthoDB" id="38075at2157"/>
<dbReference type="KEGG" id="mten:GWK48_07035"/>
<organism evidence="1 2">
    <name type="scientific">Metallosphaera tengchongensis</name>
    <dbReference type="NCBI Taxonomy" id="1532350"/>
    <lineage>
        <taxon>Archaea</taxon>
        <taxon>Thermoproteota</taxon>
        <taxon>Thermoprotei</taxon>
        <taxon>Sulfolobales</taxon>
        <taxon>Sulfolobaceae</taxon>
        <taxon>Metallosphaera</taxon>
    </lineage>
</organism>
<sequence length="122" mass="14084">MVKVDECGCVVNRIYASDYLSKRLYTLKGRGFSLVKRVELDNERWFEIYRKGNEIRYKSSECPLVIIGLEALLEAWEDGKLKQGNWVDVLRNVKGLQLNTVLEKLGASLMEVLSHEEGRLYS</sequence>
<protein>
    <submittedName>
        <fullName evidence="1">Uncharacterized protein</fullName>
    </submittedName>
</protein>
<dbReference type="AlphaFoldDB" id="A0A6N0NXQ9"/>
<evidence type="ECO:0000313" key="2">
    <source>
        <dbReference type="Proteomes" id="UP000509301"/>
    </source>
</evidence>
<gene>
    <name evidence="1" type="ORF">GWK48_07035</name>
</gene>
<evidence type="ECO:0000313" key="1">
    <source>
        <dbReference type="EMBL" id="QKR00158.1"/>
    </source>
</evidence>
<proteinExistence type="predicted"/>
<dbReference type="GeneID" id="55641690"/>
<keyword evidence="2" id="KW-1185">Reference proteome</keyword>
<dbReference type="RefSeq" id="WP_174630872.1">
    <property type="nucleotide sequence ID" value="NZ_CP049074.1"/>
</dbReference>
<dbReference type="EMBL" id="CP049074">
    <property type="protein sequence ID" value="QKR00158.1"/>
    <property type="molecule type" value="Genomic_DNA"/>
</dbReference>
<dbReference type="Proteomes" id="UP000509301">
    <property type="component" value="Chromosome"/>
</dbReference>
<name>A0A6N0NXQ9_9CREN</name>
<reference evidence="1 2" key="1">
    <citation type="submission" date="2020-02" db="EMBL/GenBank/DDBJ databases">
        <title>Comparative genome analysis reveals the metabolism and evolution of the thermophilic archaeal genus Metallosphaera.</title>
        <authorList>
            <person name="Jiang C."/>
        </authorList>
    </citation>
    <scope>NUCLEOTIDE SEQUENCE [LARGE SCALE GENOMIC DNA]</scope>
    <source>
        <strain evidence="1 2">Ric-A</strain>
    </source>
</reference>
<accession>A0A6N0NXQ9</accession>